<dbReference type="PANTHER" id="PTHR30353">
    <property type="entry name" value="INNER MEMBRANE PROTEIN DEDA-RELATED"/>
    <property type="match status" value="1"/>
</dbReference>
<evidence type="ECO:0000256" key="1">
    <source>
        <dbReference type="ARBA" id="ARBA00004651"/>
    </source>
</evidence>
<evidence type="ECO:0000256" key="6">
    <source>
        <dbReference type="ARBA" id="ARBA00023136"/>
    </source>
</evidence>
<name>A0ABR8USU3_9MICC</name>
<dbReference type="InterPro" id="IPR032818">
    <property type="entry name" value="DedA-like"/>
</dbReference>
<reference evidence="10 11" key="1">
    <citation type="submission" date="2020-08" db="EMBL/GenBank/DDBJ databases">
        <title>A Genomic Blueprint of the Chicken Gut Microbiome.</title>
        <authorList>
            <person name="Gilroy R."/>
            <person name="Ravi A."/>
            <person name="Getino M."/>
            <person name="Pursley I."/>
            <person name="Horton D.L."/>
            <person name="Alikhan N.-F."/>
            <person name="Baker D."/>
            <person name="Gharbi K."/>
            <person name="Hall N."/>
            <person name="Watson M."/>
            <person name="Adriaenssens E.M."/>
            <person name="Foster-Nyarko E."/>
            <person name="Jarju S."/>
            <person name="Secka A."/>
            <person name="Antonio M."/>
            <person name="Oren A."/>
            <person name="Chaudhuri R."/>
            <person name="La Ragione R.M."/>
            <person name="Hildebrand F."/>
            <person name="Pallen M.J."/>
        </authorList>
    </citation>
    <scope>NUCLEOTIDE SEQUENCE [LARGE SCALE GENOMIC DNA]</scope>
    <source>
        <strain evidence="10 11">Sa2CUA1</strain>
    </source>
</reference>
<evidence type="ECO:0000259" key="9">
    <source>
        <dbReference type="Pfam" id="PF09335"/>
    </source>
</evidence>
<dbReference type="Proteomes" id="UP000609874">
    <property type="component" value="Unassembled WGS sequence"/>
</dbReference>
<dbReference type="PANTHER" id="PTHR30353:SF0">
    <property type="entry name" value="TRANSMEMBRANE PROTEIN"/>
    <property type="match status" value="1"/>
</dbReference>
<feature type="transmembrane region" description="Helical" evidence="7">
    <location>
        <begin position="41"/>
        <end position="64"/>
    </location>
</feature>
<feature type="domain" description="VTT" evidence="9">
    <location>
        <begin position="70"/>
        <end position="191"/>
    </location>
</feature>
<feature type="transmembrane region" description="Helical" evidence="7">
    <location>
        <begin position="76"/>
        <end position="100"/>
    </location>
</feature>
<accession>A0ABR8USU3</accession>
<evidence type="ECO:0000256" key="4">
    <source>
        <dbReference type="ARBA" id="ARBA00022692"/>
    </source>
</evidence>
<dbReference type="InterPro" id="IPR032816">
    <property type="entry name" value="VTT_dom"/>
</dbReference>
<evidence type="ECO:0000256" key="7">
    <source>
        <dbReference type="RuleBase" id="RU367016"/>
    </source>
</evidence>
<sequence length="266" mass="28514">MAYPEKVTFALAVPGALQPVMSSLLPEWLDPQVFLADPAIGPWVVLLVCGIVFVETGLLVGFFLPGDSLLFTAGLLVATGAISINVWLLILLVALCAFAGDQLGYYIGRKAGPVVFNRPESRLFRRENVTRAEVFFARHGGKAVVLARFVPVVRTFTPVVAGVGRMHYATFIAFNAIGGVLWALSLILLGYLLGDRVPFVRDNLDLIFLGVIALTLVFVVVGLIRPGRRSGNNRSGRRSGRPSPSADQPAPDPRPGPQAPEAGNAD</sequence>
<keyword evidence="3 7" id="KW-1003">Cell membrane</keyword>
<keyword evidence="4 7" id="KW-0812">Transmembrane</keyword>
<evidence type="ECO:0000313" key="11">
    <source>
        <dbReference type="Proteomes" id="UP000609874"/>
    </source>
</evidence>
<feature type="transmembrane region" description="Helical" evidence="7">
    <location>
        <begin position="145"/>
        <end position="164"/>
    </location>
</feature>
<comment type="subcellular location">
    <subcellularLocation>
        <location evidence="1 7">Cell membrane</location>
        <topology evidence="1 7">Multi-pass membrane protein</topology>
    </subcellularLocation>
</comment>
<keyword evidence="11" id="KW-1185">Reference proteome</keyword>
<keyword evidence="6 7" id="KW-0472">Membrane</keyword>
<protein>
    <submittedName>
        <fullName evidence="10">VTT domain-containing protein</fullName>
    </submittedName>
</protein>
<evidence type="ECO:0000313" key="10">
    <source>
        <dbReference type="EMBL" id="MBD7995617.1"/>
    </source>
</evidence>
<evidence type="ECO:0000256" key="2">
    <source>
        <dbReference type="ARBA" id="ARBA00010792"/>
    </source>
</evidence>
<evidence type="ECO:0000256" key="5">
    <source>
        <dbReference type="ARBA" id="ARBA00022989"/>
    </source>
</evidence>
<evidence type="ECO:0000256" key="3">
    <source>
        <dbReference type="ARBA" id="ARBA00022475"/>
    </source>
</evidence>
<gene>
    <name evidence="10" type="ORF">H9639_09945</name>
</gene>
<evidence type="ECO:0000256" key="8">
    <source>
        <dbReference type="SAM" id="MobiDB-lite"/>
    </source>
</evidence>
<organism evidence="10 11">
    <name type="scientific">Arthrobacter gallicola</name>
    <dbReference type="NCBI Taxonomy" id="2762225"/>
    <lineage>
        <taxon>Bacteria</taxon>
        <taxon>Bacillati</taxon>
        <taxon>Actinomycetota</taxon>
        <taxon>Actinomycetes</taxon>
        <taxon>Micrococcales</taxon>
        <taxon>Micrococcaceae</taxon>
        <taxon>Arthrobacter</taxon>
    </lineage>
</organism>
<proteinExistence type="inferred from homology"/>
<feature type="transmembrane region" description="Helical" evidence="7">
    <location>
        <begin position="206"/>
        <end position="224"/>
    </location>
</feature>
<feature type="region of interest" description="Disordered" evidence="8">
    <location>
        <begin position="229"/>
        <end position="266"/>
    </location>
</feature>
<dbReference type="EMBL" id="JACSQD010000004">
    <property type="protein sequence ID" value="MBD7995617.1"/>
    <property type="molecule type" value="Genomic_DNA"/>
</dbReference>
<keyword evidence="5 7" id="KW-1133">Transmembrane helix</keyword>
<comment type="caution">
    <text evidence="10">The sequence shown here is derived from an EMBL/GenBank/DDBJ whole genome shotgun (WGS) entry which is preliminary data.</text>
</comment>
<comment type="similarity">
    <text evidence="2 7">Belongs to the DedA family.</text>
</comment>
<dbReference type="Pfam" id="PF09335">
    <property type="entry name" value="VTT_dom"/>
    <property type="match status" value="1"/>
</dbReference>
<feature type="transmembrane region" description="Helical" evidence="7">
    <location>
        <begin position="171"/>
        <end position="194"/>
    </location>
</feature>